<dbReference type="FunCoup" id="A5E6N4">
    <property type="interactions" value="33"/>
</dbReference>
<dbReference type="PANTHER" id="PTHR21512:SF5">
    <property type="entry name" value="TRAFFICKING PROTEIN PARTICLE COMPLEX SUBUNIT 9"/>
    <property type="match status" value="1"/>
</dbReference>
<feature type="domain" description="Trs120/TRAPPC9 third Ig-like" evidence="7">
    <location>
        <begin position="1055"/>
        <end position="1217"/>
    </location>
</feature>
<evidence type="ECO:0000259" key="8">
    <source>
        <dbReference type="Pfam" id="PF26283"/>
    </source>
</evidence>
<dbReference type="Pfam" id="PF26251">
    <property type="entry name" value="TPR_TRAPPC9-Trs120"/>
    <property type="match status" value="1"/>
</dbReference>
<dbReference type="GeneID" id="5230626"/>
<keyword evidence="10" id="KW-1185">Reference proteome</keyword>
<dbReference type="KEGG" id="lel:PVL30_002369"/>
<dbReference type="InterPro" id="IPR058568">
    <property type="entry name" value="Ig_TRAPPC9_Trs120_4th"/>
</dbReference>
<dbReference type="OrthoDB" id="27962at2759"/>
<proteinExistence type="predicted"/>
<dbReference type="Pfam" id="PF26254">
    <property type="entry name" value="Ig_TRAPPC9-Trs120_1st"/>
    <property type="match status" value="2"/>
</dbReference>
<evidence type="ECO:0000259" key="4">
    <source>
        <dbReference type="Pfam" id="PF08626"/>
    </source>
</evidence>
<name>A5E6N4_LODEL</name>
<dbReference type="InParanoid" id="A5E6N4"/>
<dbReference type="VEuPathDB" id="FungiDB:LELG_05273"/>
<dbReference type="Pfam" id="PF26283">
    <property type="entry name" value="Ig_TRAPPC9-Trs120_4th"/>
    <property type="match status" value="1"/>
</dbReference>
<dbReference type="InterPro" id="IPR058565">
    <property type="entry name" value="Ig_TRAPPC9_Trs120_1st"/>
</dbReference>
<dbReference type="Proteomes" id="UP000001996">
    <property type="component" value="Unassembled WGS sequence"/>
</dbReference>
<dbReference type="GO" id="GO:0005802">
    <property type="term" value="C:trans-Golgi network"/>
    <property type="evidence" value="ECO:0007669"/>
    <property type="project" value="TreeGrafter"/>
</dbReference>
<dbReference type="InterPro" id="IPR013935">
    <property type="entry name" value="Trs120_TRAPPC9"/>
</dbReference>
<feature type="domain" description="Trs120/TRAPPC9 TPR region" evidence="5">
    <location>
        <begin position="414"/>
        <end position="636"/>
    </location>
</feature>
<reference evidence="9 10" key="1">
    <citation type="journal article" date="2009" name="Nature">
        <title>Evolution of pathogenicity and sexual reproduction in eight Candida genomes.</title>
        <authorList>
            <person name="Butler G."/>
            <person name="Rasmussen M.D."/>
            <person name="Lin M.F."/>
            <person name="Santos M.A."/>
            <person name="Sakthikumar S."/>
            <person name="Munro C.A."/>
            <person name="Rheinbay E."/>
            <person name="Grabherr M."/>
            <person name="Forche A."/>
            <person name="Reedy J.L."/>
            <person name="Agrafioti I."/>
            <person name="Arnaud M.B."/>
            <person name="Bates S."/>
            <person name="Brown A.J."/>
            <person name="Brunke S."/>
            <person name="Costanzo M.C."/>
            <person name="Fitzpatrick D.A."/>
            <person name="de Groot P.W."/>
            <person name="Harris D."/>
            <person name="Hoyer L.L."/>
            <person name="Hube B."/>
            <person name="Klis F.M."/>
            <person name="Kodira C."/>
            <person name="Lennard N."/>
            <person name="Logue M.E."/>
            <person name="Martin R."/>
            <person name="Neiman A.M."/>
            <person name="Nikolaou E."/>
            <person name="Quail M.A."/>
            <person name="Quinn J."/>
            <person name="Santos M.C."/>
            <person name="Schmitzberger F.F."/>
            <person name="Sherlock G."/>
            <person name="Shah P."/>
            <person name="Silverstein K.A."/>
            <person name="Skrzypek M.S."/>
            <person name="Soll D."/>
            <person name="Staggs R."/>
            <person name="Stansfield I."/>
            <person name="Stumpf M.P."/>
            <person name="Sudbery P.E."/>
            <person name="Srikantha T."/>
            <person name="Zeng Q."/>
            <person name="Berman J."/>
            <person name="Berriman M."/>
            <person name="Heitman J."/>
            <person name="Gow N.A."/>
            <person name="Lorenz M.C."/>
            <person name="Birren B.W."/>
            <person name="Kellis M."/>
            <person name="Cuomo C.A."/>
        </authorList>
    </citation>
    <scope>NUCLEOTIDE SEQUENCE [LARGE SCALE GENOMIC DNA]</scope>
    <source>
        <strain evidence="10">ATCC 11503 / BCRC 21390 / CBS 2605 / JCM 1781 / NBRC 1676 / NRRL YB-4239</strain>
    </source>
</reference>
<dbReference type="EMBL" id="CH981532">
    <property type="protein sequence ID" value="EDK47092.1"/>
    <property type="molecule type" value="Genomic_DNA"/>
</dbReference>
<dbReference type="Pfam" id="PF26282">
    <property type="entry name" value="Ig_TRAPPC9-Trs120_3rd"/>
    <property type="match status" value="1"/>
</dbReference>
<dbReference type="eggNOG" id="KOG1953">
    <property type="taxonomic scope" value="Eukaryota"/>
</dbReference>
<protein>
    <submittedName>
        <fullName evidence="9">Uncharacterized protein</fullName>
    </submittedName>
</protein>
<evidence type="ECO:0000256" key="2">
    <source>
        <dbReference type="ARBA" id="ARBA00023034"/>
    </source>
</evidence>
<evidence type="ECO:0000256" key="3">
    <source>
        <dbReference type="SAM" id="MobiDB-lite"/>
    </source>
</evidence>
<evidence type="ECO:0000259" key="7">
    <source>
        <dbReference type="Pfam" id="PF26282"/>
    </source>
</evidence>
<sequence length="1347" mass="151775">MTLDDAYSFLTPAKVKILLVPINNCTVPDFNRYVYTIRHETNKHRFGAISDDDGLSNTDSADSPLIIPDFQTTPIDENQVYLHEFEPFRKVFIVIGIGPELSSDTAKTGFDHRTELRRIYSSAIVHEVIEFNENTNIKLCLYKLSFLFTDALNDFAAGYSAITLRSPVSITDSHVVTKTISKAEKRLSSGSTSFRASFNGGSIDEHILGDASTATSASGTATATPTRNTNTNSTATSTTTSTSTSTSTLAASKSSGKLKTQSKYAGRHFKLMGNLHLLAGRYSDALTSFTEGLTILKRHNDFLWLGSCIEGLSVAIFLIEYTGQTYQLSPSISSTLQITKSSLVDYNESRRRSSLESNGSKISINASATTITTTSAATATATAATASPRNSITSNGFSLPLTTSVDLNTIPFYDTLKLSLTKAIYFYGQSTSDTENMVPDVVYIECILRKLNLMVASRIGTSYDYIMETVINRTGTEIATAFPSKDILCDVDKIFLLQLVELPIDEQCRIFSYIAKVYRSLGLFRKEAFVTRFQILTLMPHLNVHNLPEAKKLIESLFKIYKINLACEGTAHDAQLHSQGSWTSLQIQVLRLALNLAEQSEDDAFLQGLCILLLTRFSHCLPFDDQLKLRDKMIGKKVTTKLPYWDPFLVRKVKYVSTRALQDVHTSTPILTRNKEIISEPFYDPYTTNKLGSHNKPDLPKIDHTVIEGELHQLKISMQNPFAFDLDINDIEVVSEGVRVVTFHELTQVVNSYSAGNSIDTSIANFNKLRVKEKRTTVTNTASLLYGGASTPFVLRAMSTEQFLVTFKATDVGKLVIKGFNIQVWRCEKQFFPIIDKEKRNEHGIKLKLVVSELGENLQQLALDKRTFASKETTHLSDLKTIDSLLATLRASATTERVSHRHLVLNVIPPQPVLRLKDLLIRNGCVMVLEGESIDFTVTLVNESMETINYLSFSFWDTAIEFFNNKLYQLPYLKADEVYELEWQLLNFKSFRVKNKDVLGEVIKPKEELVIEFELVGRKLMSQLLISLDYAHKTGSDCFTKHLDVPITVSVMPSVEIVGCDIIHVFPDSILNKSVDFINTKFEAVQRFIKEAGEIDTSEYCILVLDLKNLWNNKMQCTLSYDNFEFVSDIEISKTERFFLPIRKIKSLDYKQIPSLRNKQFIKDYNLGEQEEELMKRLFWIRQHVLDKLKISWETYKRRGSVNLRKLMITPRMASVIVLENLVVENRIVTAEGEEVASEALKTDEFYILETKITNRLSNQSLSGFINHYPAVDLGGTNGSSRQISTDRKILIEGVLQKLCPVVKPNSSIISKLSFIIVERGEYVWDTVFESKDSRFISKKPLRITAS</sequence>
<evidence type="ECO:0000313" key="9">
    <source>
        <dbReference type="EMBL" id="EDK47092.1"/>
    </source>
</evidence>
<evidence type="ECO:0000259" key="5">
    <source>
        <dbReference type="Pfam" id="PF26251"/>
    </source>
</evidence>
<dbReference type="PANTHER" id="PTHR21512">
    <property type="entry name" value="TRAFFICKING PROTEIN PARTICLE COMPLEX SUBUNIT 9"/>
    <property type="match status" value="1"/>
</dbReference>
<evidence type="ECO:0000259" key="6">
    <source>
        <dbReference type="Pfam" id="PF26254"/>
    </source>
</evidence>
<feature type="domain" description="Trs120/TRAPPC9 first Ig-like" evidence="6">
    <location>
        <begin position="791"/>
        <end position="857"/>
    </location>
</feature>
<dbReference type="InterPro" id="IPR058567">
    <property type="entry name" value="Ig_TRAPPC9_Trs120_3rd"/>
</dbReference>
<dbReference type="InterPro" id="IPR058563">
    <property type="entry name" value="Trs120_TRAPPC9_N"/>
</dbReference>
<accession>A5E6N4</accession>
<dbReference type="Pfam" id="PF26280">
    <property type="entry name" value="Ig_TRAPPC9-Trs120_2nd"/>
    <property type="match status" value="1"/>
</dbReference>
<feature type="domain" description="Trs120/TRAPPC9 first Ig-like" evidence="6">
    <location>
        <begin position="698"/>
        <end position="746"/>
    </location>
</feature>
<evidence type="ECO:0000256" key="1">
    <source>
        <dbReference type="ARBA" id="ARBA00004555"/>
    </source>
</evidence>
<keyword evidence="2" id="KW-0333">Golgi apparatus</keyword>
<organism evidence="9 10">
    <name type="scientific">Lodderomyces elongisporus (strain ATCC 11503 / CBS 2605 / JCM 1781 / NBRC 1676 / NRRL YB-4239)</name>
    <name type="common">Yeast</name>
    <name type="synonym">Saccharomyces elongisporus</name>
    <dbReference type="NCBI Taxonomy" id="379508"/>
    <lineage>
        <taxon>Eukaryota</taxon>
        <taxon>Fungi</taxon>
        <taxon>Dikarya</taxon>
        <taxon>Ascomycota</taxon>
        <taxon>Saccharomycotina</taxon>
        <taxon>Pichiomycetes</taxon>
        <taxon>Debaryomycetaceae</taxon>
        <taxon>Candida/Lodderomyces clade</taxon>
        <taxon>Lodderomyces</taxon>
    </lineage>
</organism>
<evidence type="ECO:0000313" key="10">
    <source>
        <dbReference type="Proteomes" id="UP000001996"/>
    </source>
</evidence>
<dbReference type="InterPro" id="IPR058564">
    <property type="entry name" value="TPR_TRAPPC9_Trs120"/>
</dbReference>
<dbReference type="OMA" id="EHSRDRM"/>
<gene>
    <name evidence="9" type="ORF">LELG_05273</name>
</gene>
<dbReference type="HOGENOM" id="CLU_002231_1_0_1"/>
<feature type="domain" description="Trs120/TRAPPC9 fourth Ig-like" evidence="8">
    <location>
        <begin position="1237"/>
        <end position="1346"/>
    </location>
</feature>
<feature type="region of interest" description="Disordered" evidence="3">
    <location>
        <begin position="216"/>
        <end position="254"/>
    </location>
</feature>
<feature type="domain" description="Trs120/TRAPPC9 N-terminal" evidence="4">
    <location>
        <begin position="7"/>
        <end position="330"/>
    </location>
</feature>
<dbReference type="STRING" id="379508.A5E6N4"/>
<dbReference type="Pfam" id="PF08626">
    <property type="entry name" value="TRAPPC9-Trs120"/>
    <property type="match status" value="1"/>
</dbReference>
<comment type="subcellular location">
    <subcellularLocation>
        <location evidence="1">Golgi apparatus</location>
    </subcellularLocation>
</comment>